<name>A0A4U5NGU4_STECR</name>
<gene>
    <name evidence="1" type="ORF">L596_015700</name>
</gene>
<proteinExistence type="predicted"/>
<dbReference type="Proteomes" id="UP000298663">
    <property type="component" value="Unassembled WGS sequence"/>
</dbReference>
<comment type="caution">
    <text evidence="1">The sequence shown here is derived from an EMBL/GenBank/DDBJ whole genome shotgun (WGS) entry which is preliminary data.</text>
</comment>
<evidence type="ECO:0000313" key="1">
    <source>
        <dbReference type="EMBL" id="TKR81903.1"/>
    </source>
</evidence>
<keyword evidence="2" id="KW-1185">Reference proteome</keyword>
<evidence type="ECO:0000313" key="2">
    <source>
        <dbReference type="Proteomes" id="UP000298663"/>
    </source>
</evidence>
<organism evidence="1 2">
    <name type="scientific">Steinernema carpocapsae</name>
    <name type="common">Entomopathogenic nematode</name>
    <dbReference type="NCBI Taxonomy" id="34508"/>
    <lineage>
        <taxon>Eukaryota</taxon>
        <taxon>Metazoa</taxon>
        <taxon>Ecdysozoa</taxon>
        <taxon>Nematoda</taxon>
        <taxon>Chromadorea</taxon>
        <taxon>Rhabditida</taxon>
        <taxon>Tylenchina</taxon>
        <taxon>Panagrolaimomorpha</taxon>
        <taxon>Strongyloidoidea</taxon>
        <taxon>Steinernematidae</taxon>
        <taxon>Steinernema</taxon>
    </lineage>
</organism>
<dbReference type="AlphaFoldDB" id="A0A4U5NGU4"/>
<accession>A0A4U5NGU4</accession>
<protein>
    <submittedName>
        <fullName evidence="1">Uncharacterized protein</fullName>
    </submittedName>
</protein>
<sequence length="85" mass="9355">MVRRCNKSQRHSAAPATIHTRVILCSFAARSRIQEGPLGSGAEEQRTQIEDRADFLFALSEDRGGNFVNKRATTLAKSGILLGIR</sequence>
<reference evidence="1 2" key="2">
    <citation type="journal article" date="2019" name="G3 (Bethesda)">
        <title>Hybrid Assembly of the Genome of the Entomopathogenic Nematode Steinernema carpocapsae Identifies the X-Chromosome.</title>
        <authorList>
            <person name="Serra L."/>
            <person name="Macchietto M."/>
            <person name="Macias-Munoz A."/>
            <person name="McGill C.J."/>
            <person name="Rodriguez I.M."/>
            <person name="Rodriguez B."/>
            <person name="Murad R."/>
            <person name="Mortazavi A."/>
        </authorList>
    </citation>
    <scope>NUCLEOTIDE SEQUENCE [LARGE SCALE GENOMIC DNA]</scope>
    <source>
        <strain evidence="1 2">ALL</strain>
    </source>
</reference>
<dbReference type="EMBL" id="AZBU02000004">
    <property type="protein sequence ID" value="TKR81903.1"/>
    <property type="molecule type" value="Genomic_DNA"/>
</dbReference>
<reference evidence="1 2" key="1">
    <citation type="journal article" date="2015" name="Genome Biol.">
        <title>Comparative genomics of Steinernema reveals deeply conserved gene regulatory networks.</title>
        <authorList>
            <person name="Dillman A.R."/>
            <person name="Macchietto M."/>
            <person name="Porter C.F."/>
            <person name="Rogers A."/>
            <person name="Williams B."/>
            <person name="Antoshechkin I."/>
            <person name="Lee M.M."/>
            <person name="Goodwin Z."/>
            <person name="Lu X."/>
            <person name="Lewis E.E."/>
            <person name="Goodrich-Blair H."/>
            <person name="Stock S.P."/>
            <person name="Adams B.J."/>
            <person name="Sternberg P.W."/>
            <person name="Mortazavi A."/>
        </authorList>
    </citation>
    <scope>NUCLEOTIDE SEQUENCE [LARGE SCALE GENOMIC DNA]</scope>
    <source>
        <strain evidence="1 2">ALL</strain>
    </source>
</reference>